<evidence type="ECO:0000256" key="2">
    <source>
        <dbReference type="ARBA" id="ARBA00023015"/>
    </source>
</evidence>
<proteinExistence type="inferred from homology"/>
<evidence type="ECO:0000313" key="5">
    <source>
        <dbReference type="EMBL" id="MEA3570722.1"/>
    </source>
</evidence>
<evidence type="ECO:0000256" key="4">
    <source>
        <dbReference type="ARBA" id="ARBA00023163"/>
    </source>
</evidence>
<accession>A0ABU5PLT3</accession>
<sequence length="143" mass="16807">MSVKRMYLNEEGLNRFFGSLEAQIMEIIWEHNRITIKEVQSLLEDDLSFNAVMTVMNRLIEKGHLKKTTIGKGRARQSYFEPVQSKEEFITEQTKTVTVGLIHDYGDLMVNHMVDAMQQADPQLMKLLESRLNEWKKDRHDNH</sequence>
<evidence type="ECO:0000256" key="1">
    <source>
        <dbReference type="ARBA" id="ARBA00011046"/>
    </source>
</evidence>
<dbReference type="Pfam" id="PF03965">
    <property type="entry name" value="Penicillinase_R"/>
    <property type="match status" value="1"/>
</dbReference>
<dbReference type="InterPro" id="IPR005650">
    <property type="entry name" value="BlaI_family"/>
</dbReference>
<dbReference type="InterPro" id="IPR036388">
    <property type="entry name" value="WH-like_DNA-bd_sf"/>
</dbReference>
<organism evidence="5 6">
    <name type="scientific">Paenibacillus phoenicis</name>
    <dbReference type="NCBI Taxonomy" id="554117"/>
    <lineage>
        <taxon>Bacteria</taxon>
        <taxon>Bacillati</taxon>
        <taxon>Bacillota</taxon>
        <taxon>Bacilli</taxon>
        <taxon>Bacillales</taxon>
        <taxon>Paenibacillaceae</taxon>
        <taxon>Paenibacillus</taxon>
    </lineage>
</organism>
<keyword evidence="3" id="KW-0238">DNA-binding</keyword>
<protein>
    <submittedName>
        <fullName evidence="5">BlaI/MecI/CopY family transcriptional regulator</fullName>
    </submittedName>
</protein>
<dbReference type="Proteomes" id="UP001292216">
    <property type="component" value="Unassembled WGS sequence"/>
</dbReference>
<keyword evidence="4" id="KW-0804">Transcription</keyword>
<comment type="caution">
    <text evidence="5">The sequence shown here is derived from an EMBL/GenBank/DDBJ whole genome shotgun (WGS) entry which is preliminary data.</text>
</comment>
<comment type="similarity">
    <text evidence="1">Belongs to the BlaI transcriptional regulatory family.</text>
</comment>
<evidence type="ECO:0000256" key="3">
    <source>
        <dbReference type="ARBA" id="ARBA00023125"/>
    </source>
</evidence>
<reference evidence="5 6" key="1">
    <citation type="submission" date="2023-12" db="EMBL/GenBank/DDBJ databases">
        <title>Whole genome sequencing of Paenibacillus phoenicis isolated from the Phoenix Mars Lander spacecraft assembly facility.</title>
        <authorList>
            <person name="Garcia A."/>
            <person name="Venkateswaran K."/>
        </authorList>
    </citation>
    <scope>NUCLEOTIDE SEQUENCE [LARGE SCALE GENOMIC DNA]</scope>
    <source>
        <strain evidence="5 6">3PO2SA</strain>
    </source>
</reference>
<gene>
    <name evidence="5" type="ORF">U9M73_11995</name>
</gene>
<name>A0ABU5PLT3_9BACL</name>
<dbReference type="EMBL" id="JAYERP010000001">
    <property type="protein sequence ID" value="MEA3570722.1"/>
    <property type="molecule type" value="Genomic_DNA"/>
</dbReference>
<dbReference type="SUPFAM" id="SSF46785">
    <property type="entry name" value="Winged helix' DNA-binding domain"/>
    <property type="match status" value="1"/>
</dbReference>
<dbReference type="RefSeq" id="WP_127575675.1">
    <property type="nucleotide sequence ID" value="NZ_CBCSKM010000018.1"/>
</dbReference>
<dbReference type="InterPro" id="IPR036390">
    <property type="entry name" value="WH_DNA-bd_sf"/>
</dbReference>
<keyword evidence="2" id="KW-0805">Transcription regulation</keyword>
<keyword evidence="6" id="KW-1185">Reference proteome</keyword>
<dbReference type="Gene3D" id="1.10.10.10">
    <property type="entry name" value="Winged helix-like DNA-binding domain superfamily/Winged helix DNA-binding domain"/>
    <property type="match status" value="1"/>
</dbReference>
<evidence type="ECO:0000313" key="6">
    <source>
        <dbReference type="Proteomes" id="UP001292216"/>
    </source>
</evidence>